<dbReference type="GO" id="GO:0016035">
    <property type="term" value="C:zeta DNA polymerase complex"/>
    <property type="evidence" value="ECO:0007669"/>
    <property type="project" value="InterPro"/>
</dbReference>
<evidence type="ECO:0000256" key="1">
    <source>
        <dbReference type="ARBA" id="ARBA00005755"/>
    </source>
</evidence>
<feature type="compositionally biased region" description="Basic residues" evidence="6">
    <location>
        <begin position="1336"/>
        <end position="1348"/>
    </location>
</feature>
<dbReference type="InterPro" id="IPR043502">
    <property type="entry name" value="DNA/RNA_pol_sf"/>
</dbReference>
<sequence length="3935" mass="417052">MHPDRVSVYEASSYHGEGEASRPAYQSPMPPTAPLDAPPLPLHHTLPQAALAPPPAAVDSAARGGGQPAAPLVLSVSITVIEPCIEAPLPGLDPVTAPFSGRRLWRIPVVRIYGVVNENPGVSLSRAAAARLFPPASERLASTPSAHVGISPAGAAVQAASGACPAGDKRLLGRMCCVAVHNVFPYFFVPVPRDAQDRPEAWLQWFGAKLRDCEEKLTARRGRDDAASSRHETARRWGGGPPPRPVPTAASPSAAASPGAPLVFSLRLVRKRAFYGYDPAPRFFVQIFTLQPGPKSVQLAALLLHGRVTGRPLQPFEIHIPFVSHFLADHCLRGMDRLTVAAPRFVRPLLLSPALLLPRHVRPAPGLGAVPNCAAFARVRQTESLSVTDPTGDTLRPAASMTVVPARPDQLAGALQRGKDACPGGGADPRDGTQGTGARGQRAHEPVDSGPGEACGGHEDTGNAAKSEGGTSAAGRLRVTTSPWGPRVCSTACSDLTLHRFSEAVPGSVFLNSAWARLWSRVRDSAVLKAVEDAPRTEEADLLSRSAAKASLLRASPMRVSAASHSASPAAPLSSGSAQPTAAPSPAADPPDTLLSRDSPGFHLLHARILRRTKCELECHVSSRDILNPFFVSELDLGDAPSLAPSAASCAPPPAPKSESAEPAGRQLTAEFAAGVLLPSVLDFWSEEARRCARLGIPFPFHDPHAGLPSPSTLPPAAAAALAQRDETPAREAVPEIFKRRLAQLLVRTGALRDVALLEAQLRGKTDPDAESAAKPGEHEEAVSGREAAASSRLEVPGRPARSQSLSGSPHCEGEDSQSPSHARFRGETQDESERRTRSADGATRGPAVPHAAEDVARAQQVSTTFCEDSGGRQDEATGDGASPSRLRDRLHETCEKHSTKRLCVTSSQPQGEAGGANAAGTAASTADARYALEVPSPSSSLRLSLHEGMQAARHRRLSQSSATSPFAPSSTDESELPFDAFASPAGSQHFSLSGSQGVSAAAALDAFRSISSANAPADFGGVSEASARWRPLSPSLGAAAETPVEMEPTTAAVAAEGTLESFEAGADRRVWPPVCPGEARGPESCGVRPSDSRETASPSHVQSREDRASLSGGEDSRALPLTCAAPPRRSSAEAPRAVRACRSGCGEGRTLPRGLPARVSAGDADMRETEDATAGACLRRRARPVEPSSAQHAHTAATRKPVSARIRDTETDARRPEDVLKGGDSAHTEGDSRRGETTRWSEARVEDARSDARKRGQEAEGLGVSSASREEALDAGAFSDSAYDAVLSSNEAEEGSRGLRRGGRGEGSELFAGGSSSRSQSSVSDVSSAEEEARRARRSQRQRKRFGRREETAGVDSGASSSCSPTAGYDASAGSSDEASPPSEPGEVSEAGRELAQTRACKERREDRRQQPIFPPPRPTVEERGAGTEASSGSRAEGSKGVPLAGSREALSNGDDGDPRRPDRGLDGRLRFASLHPVESHSPYAERVTAPSFRRLSRPSRANMAGVRASAGNRDDASEPQPLTEGLVESRNASCGGAKPRSETPLLSGAGLAEQGRGEEGSSSSSYAATVVLTSASEDACRGDERPDPEDEGRPERYDPAAEKGARSETVSPGGRGPSQGEGPKQTPGGLGRSKAPPETIDGAKHSFREELSPRRRESQATAGSAKRPSHPSQLSLAPSVHDSVSSQHRSVSQSWVAGWPDTPAKQPFFGDPHDAPAAFLRAPHAPGDIRQFRPRDGAATGAQRASSVAAAAQEARLLAERRTALGLKTRRRRGKKRVRQSQAITLSSQQTSSQASQCTSREASQLTSSQASDRRPLLSGEGGLEVPRSHRADPRNDSGSSHRVGWRVEAEGEMSGASGARVSQSSLGGAGEHETSVMEIVSSASEGDEDSARGRLLNAPRASWSPVEAAGETNEAVWPDVRGVRDAGRDPGFCGELSPSEGLALPPIDRLLGFHRAPPALEEALASSAPHAQDRHRRLVERTARREARRRRREACENQRRKERAERRSDGSRNHGRRGARGGASRERAACSQSRRPAFKWATRMDNVGRIVQMLVPETQPAESGEGESVRGRRRGGRKDHSQSRTPVRGNSDRPGGPPGVQESSTPQSAPVGPQNLSRLAGASGSAGRQEPCKDSGREASVSGSSAVLLSPCAPLHPSLSPAAGSLVSAGSVFPSHRSPLATPDAAAVAWEAALALAGPAVQGRRAGDFREASASCPGEGGDRCGQERRRMLYEDGDARPRLDGQSASSSQSLAWLSSCLSAESVPTSHSFSSGVCASSHESPSTAGGAGRACGAAEGSRSQLSVAGEVKEAMKHARPFQAASKPGGDRAVDEDSVIRGEQRLASYGALAVLEVLAERSECSPEVVDAGSPDPQQDAILAVALLLRDERLSLACRRAQREDARRREERAARATGWTESAEKGETAGDWKGAGEAQPPQHVTQAKESEEGLNSSGDEGASVDTVANAASDADEDKRSCKRKLYLAAGSRAEKGEGHQTPGQDALAYFDAAIIIFVDKPYKPRLPLASPSPSPVTPAFPPGRSASTGPLVESPLFSAPDGFAGFAALWQARHPFLKPASQQLGAFLSPETELVAAESEVALLRQLCLLCTVADPALIMQWDSGNTGLRFLLRRAHVLGCGADVARGLGRRTDSVLLSSLQSYLGAASTASASPASGTSSSAAAPSGTAAVRARGAPYPAGGHPGGPSPVQADGSSSGRGGRGVTQVLFEGGTLSGRLLLECWRLLQREVKLQQSSLEGVTREVLGVTFASVPPAVLANLWKQGQSVLRRAERRDEVDLLTAWRAWQHAVRSFRERKRARPARDAAKTRQEVDRAGGCETASSAPREQGGTSGRRSDGEAPEEGEGESQPPEEGRDGVADEAEEAAVMQRLFLEVESSIGRPAGSLADAKQQERDREALWAISTMGAVLKYFLGRARMTLALLDSTELIPRTSELARLYGCDFFSALTRGSQFKVESVVLQATKRLDYLFVSPSQTQVTEQPANLCIPLVLEPKSGFYWSPVLVLDFRSLYPSIIIANNICYSTALGSVEVDPTAQPVKRLGVLNVCTPPSLFQQVSEAYYSAWAREFGVDPRALFDSQREGGEVAKPEGCGGSRKSQASNIFCRSQAWDAEKAGVHLLPSGGMFVSRRVRKGIFPQVLTDILQTRIMIQKAIKVYKGKVDDGLLRLLNYRQYGLKMIANVTYGYTAASFSGHMPCADIADAIVQTARTTLMRAIELVHRTPRWGGRVLYGDTDSLFVLVENKSLEAAFEIGREIAYAVTQQNPAPVELELEKVFYPCCLVSKKRYVGNAYAAPNLPPTFDAKVKAHLYRQWTKILANQVPLKEFIFYRKCRLGSYRAEFGASTAASLPPQAKVAYARLQALARATADRAGASAAGEDAGSGSRASGDGPRLQAGPSHGERVAFVYADLGLGGGEAFLRGKQSALRLLDCAVSPEQVEGGGRPDNLVRLFLYGAPQLMLRPMPLQRPESGAGDPEARAAEGDGTEAWQPAASLGWFRRWGNVPGLGAAKSEDVVLPPWWYRQRQASPAAPGQAAPFGGPRADMSSMVALFARASPSSAPPPQAPDLDAPGPCLAQVPVEGPAPLLLPVYAKYYIVRQVIPALDRLFSLLAGATAVDLRQWFDTMPKPQTSRATRIRRQMQPGPQTVKPLGQAMLKLGTGAVPGRLSNPVTHRVLGRHGPPTDRTTLALQRPPAAARGASAAQRQQKLLRALKADKPGAGSGVRLHHFFAASSCVFCEAKCPLLRPGSTGELLQRGRETVAGRDAGRPGDRDSWRRRHNSPIAFEEEDMVRARLFKIFECSGFSSDEDEDRQDDGKVVIDVSSASGPLLASGSVFRPLFEAPSPREWQPPPVCADCSRDAERLLVEAHLELREAERGLKEIEDLCEACAGKDDLGTICSASGRTPSWGASRCPVAQ</sequence>
<keyword evidence="3" id="KW-0808">Transferase</keyword>
<feature type="region of interest" description="Disordered" evidence="6">
    <location>
        <begin position="2058"/>
        <end position="2142"/>
    </location>
</feature>
<feature type="compositionally biased region" description="Low complexity" evidence="6">
    <location>
        <begin position="1782"/>
        <end position="1802"/>
    </location>
</feature>
<dbReference type="GO" id="GO:0000724">
    <property type="term" value="P:double-strand break repair via homologous recombination"/>
    <property type="evidence" value="ECO:0007669"/>
    <property type="project" value="TreeGrafter"/>
</dbReference>
<feature type="region of interest" description="Disordered" evidence="6">
    <location>
        <begin position="1056"/>
        <end position="1276"/>
    </location>
</feature>
<feature type="region of interest" description="Disordered" evidence="6">
    <location>
        <begin position="218"/>
        <end position="258"/>
    </location>
</feature>
<proteinExistence type="inferred from homology"/>
<keyword evidence="9" id="KW-1185">Reference proteome</keyword>
<accession>A0A2A9MM52</accession>
<feature type="compositionally biased region" description="Low complexity" evidence="6">
    <location>
        <begin position="1125"/>
        <end position="1141"/>
    </location>
</feature>
<feature type="region of interest" description="Disordered" evidence="6">
    <location>
        <begin position="1967"/>
        <end position="2040"/>
    </location>
</feature>
<feature type="region of interest" description="Disordered" evidence="6">
    <location>
        <begin position="1289"/>
        <end position="1749"/>
    </location>
</feature>
<dbReference type="KEGG" id="bbes:BESB_048020"/>
<dbReference type="InterPro" id="IPR042087">
    <property type="entry name" value="DNA_pol_B_thumb"/>
</dbReference>
<evidence type="ECO:0000313" key="9">
    <source>
        <dbReference type="Proteomes" id="UP000224006"/>
    </source>
</evidence>
<dbReference type="OrthoDB" id="2414538at2759"/>
<feature type="region of interest" description="Disordered" evidence="6">
    <location>
        <begin position="2670"/>
        <end position="2722"/>
    </location>
</feature>
<feature type="region of interest" description="Disordered" evidence="6">
    <location>
        <begin position="3484"/>
        <end position="3504"/>
    </location>
</feature>
<feature type="compositionally biased region" description="Low complexity" evidence="6">
    <location>
        <begin position="1681"/>
        <end position="1698"/>
    </location>
</feature>
<dbReference type="PRINTS" id="PR00106">
    <property type="entry name" value="DNAPOLB"/>
</dbReference>
<feature type="compositionally biased region" description="Low complexity" evidence="6">
    <location>
        <begin position="1563"/>
        <end position="1578"/>
    </location>
</feature>
<feature type="region of interest" description="Disordered" evidence="6">
    <location>
        <begin position="2814"/>
        <end position="2880"/>
    </location>
</feature>
<name>A0A2A9MM52_BESBE</name>
<dbReference type="VEuPathDB" id="ToxoDB:BESB_048020"/>
<dbReference type="InterPro" id="IPR006134">
    <property type="entry name" value="DNA-dir_DNA_pol_B_multi_dom"/>
</dbReference>
<dbReference type="InterPro" id="IPR012337">
    <property type="entry name" value="RNaseH-like_sf"/>
</dbReference>
<evidence type="ECO:0000256" key="5">
    <source>
        <dbReference type="ARBA" id="ARBA00022932"/>
    </source>
</evidence>
<dbReference type="SUPFAM" id="SSF53098">
    <property type="entry name" value="Ribonuclease H-like"/>
    <property type="match status" value="3"/>
</dbReference>
<feature type="compositionally biased region" description="Polar residues" evidence="6">
    <location>
        <begin position="1803"/>
        <end position="1813"/>
    </location>
</feature>
<dbReference type="SUPFAM" id="SSF56672">
    <property type="entry name" value="DNA/RNA polymerases"/>
    <property type="match status" value="1"/>
</dbReference>
<feature type="compositionally biased region" description="Basic and acidic residues" evidence="6">
    <location>
        <begin position="1996"/>
        <end position="2015"/>
    </location>
</feature>
<feature type="compositionally biased region" description="Low complexity" evidence="6">
    <location>
        <begin position="2670"/>
        <end position="2701"/>
    </location>
</feature>
<feature type="compositionally biased region" description="Polar residues" evidence="6">
    <location>
        <begin position="986"/>
        <end position="995"/>
    </location>
</feature>
<feature type="compositionally biased region" description="Basic and acidic residues" evidence="6">
    <location>
        <begin position="1458"/>
        <end position="1471"/>
    </location>
</feature>
<feature type="compositionally biased region" description="Basic and acidic residues" evidence="6">
    <location>
        <begin position="218"/>
        <end position="235"/>
    </location>
</feature>
<feature type="region of interest" description="Disordered" evidence="6">
    <location>
        <begin position="936"/>
        <end position="995"/>
    </location>
</feature>
<feature type="compositionally biased region" description="Basic residues" evidence="6">
    <location>
        <begin position="1770"/>
        <end position="1781"/>
    </location>
</feature>
<dbReference type="GO" id="GO:0000166">
    <property type="term" value="F:nucleotide binding"/>
    <property type="evidence" value="ECO:0007669"/>
    <property type="project" value="InterPro"/>
</dbReference>
<dbReference type="Proteomes" id="UP000224006">
    <property type="component" value="Chromosome III"/>
</dbReference>
<dbReference type="GO" id="GO:0003887">
    <property type="term" value="F:DNA-directed DNA polymerase activity"/>
    <property type="evidence" value="ECO:0007669"/>
    <property type="project" value="UniProtKB-KW"/>
</dbReference>
<feature type="region of interest" description="Disordered" evidence="6">
    <location>
        <begin position="3393"/>
        <end position="3416"/>
    </location>
</feature>
<keyword evidence="5" id="KW-0239">DNA-directed DNA polymerase</keyword>
<dbReference type="STRING" id="94643.A0A2A9MM52"/>
<dbReference type="InterPro" id="IPR017964">
    <property type="entry name" value="DNA-dir_DNA_pol_B_CS"/>
</dbReference>
<dbReference type="GO" id="GO:0042276">
    <property type="term" value="P:error-prone translesion synthesis"/>
    <property type="evidence" value="ECO:0007669"/>
    <property type="project" value="TreeGrafter"/>
</dbReference>
<feature type="region of interest" description="Disordered" evidence="6">
    <location>
        <begin position="2274"/>
        <end position="2297"/>
    </location>
</feature>
<feature type="domain" description="DNA-directed DNA polymerase family B multifunctional" evidence="7">
    <location>
        <begin position="2965"/>
        <end position="3322"/>
    </location>
</feature>
<dbReference type="EC" id="2.7.7.7" evidence="2"/>
<feature type="compositionally biased region" description="Basic and acidic residues" evidence="6">
    <location>
        <begin position="3776"/>
        <end position="3792"/>
    </location>
</feature>
<feature type="compositionally biased region" description="Low complexity" evidence="6">
    <location>
        <begin position="3393"/>
        <end position="3409"/>
    </location>
</feature>
<feature type="region of interest" description="Disordered" evidence="6">
    <location>
        <begin position="414"/>
        <end position="479"/>
    </location>
</feature>
<dbReference type="RefSeq" id="XP_029220619.1">
    <property type="nucleotide sequence ID" value="XM_029363253.1"/>
</dbReference>
<feature type="compositionally biased region" description="Polar residues" evidence="6">
    <location>
        <begin position="2274"/>
        <end position="2288"/>
    </location>
</feature>
<dbReference type="InterPro" id="IPR023211">
    <property type="entry name" value="DNA_pol_palm_dom_sf"/>
</dbReference>
<dbReference type="Gene3D" id="1.10.132.60">
    <property type="entry name" value="DNA polymerase family B, C-terminal domain"/>
    <property type="match status" value="1"/>
</dbReference>
<feature type="compositionally biased region" description="Low complexity" evidence="6">
    <location>
        <begin position="959"/>
        <end position="972"/>
    </location>
</feature>
<feature type="compositionally biased region" description="Low complexity" evidence="6">
    <location>
        <begin position="708"/>
        <end position="723"/>
    </location>
</feature>
<evidence type="ECO:0000256" key="4">
    <source>
        <dbReference type="ARBA" id="ARBA00022695"/>
    </source>
</evidence>
<feature type="compositionally biased region" description="Basic and acidic residues" evidence="6">
    <location>
        <begin position="825"/>
        <end position="839"/>
    </location>
</feature>
<feature type="compositionally biased region" description="Basic and acidic residues" evidence="6">
    <location>
        <begin position="2400"/>
        <end position="2413"/>
    </location>
</feature>
<comment type="caution">
    <text evidence="8">The sequence shown here is derived from an EMBL/GenBank/DDBJ whole genome shotgun (WGS) entry which is preliminary data.</text>
</comment>
<feature type="region of interest" description="Disordered" evidence="6">
    <location>
        <begin position="563"/>
        <end position="596"/>
    </location>
</feature>
<evidence type="ECO:0000313" key="8">
    <source>
        <dbReference type="EMBL" id="PFH36610.1"/>
    </source>
</evidence>
<feature type="region of interest" description="Disordered" evidence="6">
    <location>
        <begin position="1"/>
        <end position="47"/>
    </location>
</feature>
<gene>
    <name evidence="8" type="ORF">BESB_048020</name>
</gene>
<feature type="compositionally biased region" description="Low complexity" evidence="6">
    <location>
        <begin position="1740"/>
        <end position="1749"/>
    </location>
</feature>
<evidence type="ECO:0000256" key="2">
    <source>
        <dbReference type="ARBA" id="ARBA00012417"/>
    </source>
</evidence>
<dbReference type="GeneID" id="40309732"/>
<dbReference type="PANTHER" id="PTHR45812">
    <property type="entry name" value="DNA POLYMERASE ZETA CATALYTIC SUBUNIT"/>
    <property type="match status" value="1"/>
</dbReference>
<feature type="compositionally biased region" description="Basic and acidic residues" evidence="6">
    <location>
        <begin position="2821"/>
        <end position="2836"/>
    </location>
</feature>
<dbReference type="Gene3D" id="3.30.342.10">
    <property type="entry name" value="DNA Polymerase, chain B, domain 1"/>
    <property type="match status" value="1"/>
</dbReference>
<feature type="region of interest" description="Disordered" evidence="6">
    <location>
        <begin position="708"/>
        <end position="730"/>
    </location>
</feature>
<dbReference type="Pfam" id="PF00136">
    <property type="entry name" value="DNA_pol_B"/>
    <property type="match status" value="1"/>
</dbReference>
<keyword evidence="4" id="KW-0548">Nucleotidyltransferase</keyword>
<feature type="compositionally biased region" description="Basic and acidic residues" evidence="6">
    <location>
        <begin position="1206"/>
        <end position="1259"/>
    </location>
</feature>
<evidence type="ECO:0000256" key="3">
    <source>
        <dbReference type="ARBA" id="ARBA00022679"/>
    </source>
</evidence>
<evidence type="ECO:0000259" key="7">
    <source>
        <dbReference type="Pfam" id="PF00136"/>
    </source>
</evidence>
<feature type="region of interest" description="Disordered" evidence="6">
    <location>
        <begin position="1765"/>
        <end position="1917"/>
    </location>
</feature>
<feature type="compositionally biased region" description="Basic and acidic residues" evidence="6">
    <location>
        <begin position="1829"/>
        <end position="1838"/>
    </location>
</feature>
<comment type="similarity">
    <text evidence="1">Belongs to the DNA polymerase type-B family.</text>
</comment>
<dbReference type="Gene3D" id="3.90.1600.10">
    <property type="entry name" value="Palm domain of DNA polymerase"/>
    <property type="match status" value="1"/>
</dbReference>
<dbReference type="GO" id="GO:0005634">
    <property type="term" value="C:nucleus"/>
    <property type="evidence" value="ECO:0007669"/>
    <property type="project" value="TreeGrafter"/>
</dbReference>
<protein>
    <recommendedName>
        <fullName evidence="2">DNA-directed DNA polymerase</fullName>
        <ecNumber evidence="2">2.7.7.7</ecNumber>
    </recommendedName>
</protein>
<feature type="region of interest" description="Disordered" evidence="6">
    <location>
        <begin position="644"/>
        <end position="664"/>
    </location>
</feature>
<organism evidence="8 9">
    <name type="scientific">Besnoitia besnoiti</name>
    <name type="common">Apicomplexan protozoan</name>
    <dbReference type="NCBI Taxonomy" id="94643"/>
    <lineage>
        <taxon>Eukaryota</taxon>
        <taxon>Sar</taxon>
        <taxon>Alveolata</taxon>
        <taxon>Apicomplexa</taxon>
        <taxon>Conoidasida</taxon>
        <taxon>Coccidia</taxon>
        <taxon>Eucoccidiorida</taxon>
        <taxon>Eimeriorina</taxon>
        <taxon>Sarcocystidae</taxon>
        <taxon>Besnoitia</taxon>
    </lineage>
</organism>
<dbReference type="Gene3D" id="1.10.287.690">
    <property type="entry name" value="Helix hairpin bin"/>
    <property type="match status" value="1"/>
</dbReference>
<dbReference type="EMBL" id="NWUJ01000003">
    <property type="protein sequence ID" value="PFH36610.1"/>
    <property type="molecule type" value="Genomic_DNA"/>
</dbReference>
<feature type="region of interest" description="Disordered" evidence="6">
    <location>
        <begin position="764"/>
        <end position="924"/>
    </location>
</feature>
<feature type="compositionally biased region" description="Basic and acidic residues" evidence="6">
    <location>
        <begin position="886"/>
        <end position="898"/>
    </location>
</feature>
<dbReference type="InterPro" id="IPR006172">
    <property type="entry name" value="DNA-dir_DNA_pol_B"/>
</dbReference>
<feature type="region of interest" description="Disordered" evidence="6">
    <location>
        <begin position="3776"/>
        <end position="3795"/>
    </location>
</feature>
<dbReference type="GO" id="GO:0003677">
    <property type="term" value="F:DNA binding"/>
    <property type="evidence" value="ECO:0007669"/>
    <property type="project" value="InterPro"/>
</dbReference>
<feature type="compositionally biased region" description="Basic and acidic residues" evidence="6">
    <location>
        <begin position="1580"/>
        <end position="1608"/>
    </location>
</feature>
<reference evidence="8 9" key="1">
    <citation type="submission" date="2017-09" db="EMBL/GenBank/DDBJ databases">
        <title>Genome sequencing of Besnoitia besnoiti strain Bb-Ger1.</title>
        <authorList>
            <person name="Schares G."/>
            <person name="Venepally P."/>
            <person name="Lorenzi H.A."/>
        </authorList>
    </citation>
    <scope>NUCLEOTIDE SEQUENCE [LARGE SCALE GENOMIC DNA]</scope>
    <source>
        <strain evidence="8 9">Bb-Ger1</strain>
    </source>
</reference>
<dbReference type="InterPro" id="IPR030559">
    <property type="entry name" value="PolZ_Rev3"/>
</dbReference>
<evidence type="ECO:0000256" key="6">
    <source>
        <dbReference type="SAM" id="MobiDB-lite"/>
    </source>
</evidence>
<feature type="compositionally biased region" description="Pro residues" evidence="6">
    <location>
        <begin position="28"/>
        <end position="41"/>
    </location>
</feature>
<feature type="compositionally biased region" description="Basic and acidic residues" evidence="6">
    <location>
        <begin position="1401"/>
        <end position="1411"/>
    </location>
</feature>
<dbReference type="PROSITE" id="PS00116">
    <property type="entry name" value="DNA_POLYMERASE_B"/>
    <property type="match status" value="1"/>
</dbReference>
<feature type="region of interest" description="Disordered" evidence="6">
    <location>
        <begin position="2400"/>
        <end position="2462"/>
    </location>
</feature>
<dbReference type="Gene3D" id="3.30.420.10">
    <property type="entry name" value="Ribonuclease H-like superfamily/Ribonuclease H"/>
    <property type="match status" value="2"/>
</dbReference>
<dbReference type="SMART" id="SM00486">
    <property type="entry name" value="POLBc"/>
    <property type="match status" value="1"/>
</dbReference>
<feature type="compositionally biased region" description="Low complexity" evidence="6">
    <location>
        <begin position="563"/>
        <end position="593"/>
    </location>
</feature>
<feature type="compositionally biased region" description="Low complexity" evidence="6">
    <location>
        <begin position="1309"/>
        <end position="1328"/>
    </location>
</feature>
<feature type="compositionally biased region" description="Low complexity" evidence="6">
    <location>
        <begin position="247"/>
        <end position="258"/>
    </location>
</feature>
<feature type="compositionally biased region" description="Basic and acidic residues" evidence="6">
    <location>
        <begin position="1643"/>
        <end position="1660"/>
    </location>
</feature>
<dbReference type="PANTHER" id="PTHR45812:SF1">
    <property type="entry name" value="DNA POLYMERASE ZETA CATALYTIC SUBUNIT"/>
    <property type="match status" value="1"/>
</dbReference>
<dbReference type="InterPro" id="IPR036397">
    <property type="entry name" value="RNaseH_sf"/>
</dbReference>